<feature type="compositionally biased region" description="Polar residues" evidence="1">
    <location>
        <begin position="71"/>
        <end position="100"/>
    </location>
</feature>
<proteinExistence type="predicted"/>
<organism evidence="3 4">
    <name type="scientific">[Emmonsia] crescens</name>
    <dbReference type="NCBI Taxonomy" id="73230"/>
    <lineage>
        <taxon>Eukaryota</taxon>
        <taxon>Fungi</taxon>
        <taxon>Dikarya</taxon>
        <taxon>Ascomycota</taxon>
        <taxon>Pezizomycotina</taxon>
        <taxon>Eurotiomycetes</taxon>
        <taxon>Eurotiomycetidae</taxon>
        <taxon>Onygenales</taxon>
        <taxon>Ajellomycetaceae</taxon>
        <taxon>Emergomyces</taxon>
    </lineage>
</organism>
<evidence type="ECO:0000256" key="2">
    <source>
        <dbReference type="SAM" id="Phobius"/>
    </source>
</evidence>
<dbReference type="EMBL" id="PDND01000007">
    <property type="protein sequence ID" value="PGH36511.1"/>
    <property type="molecule type" value="Genomic_DNA"/>
</dbReference>
<name>A0A2B7ZSZ7_9EURO</name>
<keyword evidence="2" id="KW-0472">Membrane</keyword>
<evidence type="ECO:0000313" key="4">
    <source>
        <dbReference type="Proteomes" id="UP000226031"/>
    </source>
</evidence>
<keyword evidence="2" id="KW-0812">Transmembrane</keyword>
<sequence>MPLHMRRASGDCPSSYLYYICFDFEGCCRSDPCGPPSYCPVADRPDSPLNPISSESPPPPPPPSETDRPEISTSIPLPTLPSASSTADLTSRTPTPTGNTPAPVPGSNPSGNSNGGLIGGVLGGVLGVIFILAVLLCLWTKKKQSRSSPFVGDDRITDMGFGKTNEPPYHELWQEDAEAYGSKTSTRINTPRRCSTSDLTGNPTLSQHSGPGGAGLLATLSKGPSSTTETSHIIPPAEMMASIPPRENVTPELADIKRHFRVDLPLDPERNPINILRKFRAVPATSGAATLQVAPQLSLTTPEGIVVGSNLNVRRSRSGRAVQHVMSLMSFIENRQQGFS</sequence>
<evidence type="ECO:0000313" key="3">
    <source>
        <dbReference type="EMBL" id="PGH36511.1"/>
    </source>
</evidence>
<dbReference type="Proteomes" id="UP000226031">
    <property type="component" value="Unassembled WGS sequence"/>
</dbReference>
<feature type="region of interest" description="Disordered" evidence="1">
    <location>
        <begin position="44"/>
        <end position="111"/>
    </location>
</feature>
<keyword evidence="4" id="KW-1185">Reference proteome</keyword>
<feature type="region of interest" description="Disordered" evidence="1">
    <location>
        <begin position="182"/>
        <end position="216"/>
    </location>
</feature>
<dbReference type="AlphaFoldDB" id="A0A2B7ZSZ7"/>
<comment type="caution">
    <text evidence="3">The sequence shown here is derived from an EMBL/GenBank/DDBJ whole genome shotgun (WGS) entry which is preliminary data.</text>
</comment>
<dbReference type="VEuPathDB" id="FungiDB:EMCG_07588"/>
<feature type="compositionally biased region" description="Polar residues" evidence="1">
    <location>
        <begin position="182"/>
        <end position="209"/>
    </location>
</feature>
<keyword evidence="2" id="KW-1133">Transmembrane helix</keyword>
<evidence type="ECO:0000256" key="1">
    <source>
        <dbReference type="SAM" id="MobiDB-lite"/>
    </source>
</evidence>
<accession>A0A2B7ZSZ7</accession>
<gene>
    <name evidence="3" type="ORF">GX50_00698</name>
</gene>
<protein>
    <submittedName>
        <fullName evidence="3">Uncharacterized protein</fullName>
    </submittedName>
</protein>
<reference evidence="3 4" key="1">
    <citation type="submission" date="2017-10" db="EMBL/GenBank/DDBJ databases">
        <title>Comparative genomics in systemic dimorphic fungi from Ajellomycetaceae.</title>
        <authorList>
            <person name="Munoz J.F."/>
            <person name="Mcewen J.G."/>
            <person name="Clay O.K."/>
            <person name="Cuomo C.A."/>
        </authorList>
    </citation>
    <scope>NUCLEOTIDE SEQUENCE [LARGE SCALE GENOMIC DNA]</scope>
    <source>
        <strain evidence="3 4">UAMH4076</strain>
    </source>
</reference>
<feature type="transmembrane region" description="Helical" evidence="2">
    <location>
        <begin position="117"/>
        <end position="139"/>
    </location>
</feature>